<evidence type="ECO:0008006" key="3">
    <source>
        <dbReference type="Google" id="ProtNLM"/>
    </source>
</evidence>
<evidence type="ECO:0000313" key="1">
    <source>
        <dbReference type="EMBL" id="MBM3316691.1"/>
    </source>
</evidence>
<dbReference type="AlphaFoldDB" id="A0A937XA46"/>
<name>A0A937XA46_UNCEI</name>
<sequence length="64" mass="7142">MFGGHKIKISGELHERIARYAKLAGYSSVDEFVVHALESQLAHLEEAQSDEEIKEKLKGLGYLA</sequence>
<evidence type="ECO:0000313" key="2">
    <source>
        <dbReference type="Proteomes" id="UP000748308"/>
    </source>
</evidence>
<organism evidence="1 2">
    <name type="scientific">Eiseniibacteriota bacterium</name>
    <dbReference type="NCBI Taxonomy" id="2212470"/>
    <lineage>
        <taxon>Bacteria</taxon>
        <taxon>Candidatus Eiseniibacteriota</taxon>
    </lineage>
</organism>
<gene>
    <name evidence="1" type="ORF">FJY75_02455</name>
</gene>
<comment type="caution">
    <text evidence="1">The sequence shown here is derived from an EMBL/GenBank/DDBJ whole genome shotgun (WGS) entry which is preliminary data.</text>
</comment>
<dbReference type="Proteomes" id="UP000748308">
    <property type="component" value="Unassembled WGS sequence"/>
</dbReference>
<protein>
    <recommendedName>
        <fullName evidence="3">CopG family transcriptional regulator</fullName>
    </recommendedName>
</protein>
<proteinExistence type="predicted"/>
<reference evidence="1" key="1">
    <citation type="submission" date="2019-03" db="EMBL/GenBank/DDBJ databases">
        <title>Lake Tanganyika Metagenome-Assembled Genomes (MAGs).</title>
        <authorList>
            <person name="Tran P."/>
        </authorList>
    </citation>
    <scope>NUCLEOTIDE SEQUENCE</scope>
    <source>
        <strain evidence="1">M_DeepCast_400m_m2_100</strain>
    </source>
</reference>
<dbReference type="EMBL" id="VGIY01000032">
    <property type="protein sequence ID" value="MBM3316691.1"/>
    <property type="molecule type" value="Genomic_DNA"/>
</dbReference>
<accession>A0A937XA46</accession>